<feature type="compositionally biased region" description="Acidic residues" evidence="16">
    <location>
        <begin position="122"/>
        <end position="133"/>
    </location>
</feature>
<dbReference type="SUPFAM" id="SSF48403">
    <property type="entry name" value="Ankyrin repeat"/>
    <property type="match status" value="1"/>
</dbReference>
<feature type="region of interest" description="Disordered" evidence="16">
    <location>
        <begin position="230"/>
        <end position="252"/>
    </location>
</feature>
<keyword evidence="8" id="KW-0863">Zinc-finger</keyword>
<evidence type="ECO:0000313" key="19">
    <source>
        <dbReference type="EMBL" id="JAG52710.1"/>
    </source>
</evidence>
<evidence type="ECO:0000256" key="4">
    <source>
        <dbReference type="ARBA" id="ARBA00022722"/>
    </source>
</evidence>
<feature type="active site" evidence="14">
    <location>
        <position position="235"/>
    </location>
</feature>
<proteinExistence type="inferred from homology"/>
<accession>A0A0A9VX70</accession>
<evidence type="ECO:0000256" key="13">
    <source>
        <dbReference type="PROSITE-ProRule" id="PRU00023"/>
    </source>
</evidence>
<dbReference type="PANTHER" id="PTHR16036:SF2">
    <property type="entry name" value="TRNA ENDONUCLEASE ANKZF1"/>
    <property type="match status" value="1"/>
</dbReference>
<dbReference type="InterPro" id="IPR036770">
    <property type="entry name" value="Ankyrin_rpt-contain_sf"/>
</dbReference>
<evidence type="ECO:0000256" key="11">
    <source>
        <dbReference type="ARBA" id="ARBA00023043"/>
    </source>
</evidence>
<feature type="repeat" description="ANK" evidence="13">
    <location>
        <begin position="513"/>
        <end position="545"/>
    </location>
</feature>
<dbReference type="GO" id="GO:0005737">
    <property type="term" value="C:cytoplasm"/>
    <property type="evidence" value="ECO:0007669"/>
    <property type="project" value="UniProtKB-SubCell"/>
</dbReference>
<comment type="similarity">
    <text evidence="2 14">Belongs to the ANKZF1/VMS1 family.</text>
</comment>
<evidence type="ECO:0000256" key="15">
    <source>
        <dbReference type="SAM" id="Coils"/>
    </source>
</evidence>
<evidence type="ECO:0000313" key="18">
    <source>
        <dbReference type="EMBL" id="JAG00807.1"/>
    </source>
</evidence>
<dbReference type="Pfam" id="PF18826">
    <property type="entry name" value="bVLRF1"/>
    <property type="match status" value="1"/>
</dbReference>
<evidence type="ECO:0000256" key="5">
    <source>
        <dbReference type="ARBA" id="ARBA00022723"/>
    </source>
</evidence>
<comment type="subcellular location">
    <subcellularLocation>
        <location evidence="1">Cytoplasm</location>
    </subcellularLocation>
</comment>
<feature type="region of interest" description="Disordered" evidence="16">
    <location>
        <begin position="440"/>
        <end position="466"/>
    </location>
</feature>
<dbReference type="PROSITE" id="PS52044">
    <property type="entry name" value="VLRF1"/>
    <property type="match status" value="1"/>
</dbReference>
<organism evidence="18">
    <name type="scientific">Lygus hesperus</name>
    <name type="common">Western plant bug</name>
    <dbReference type="NCBI Taxonomy" id="30085"/>
    <lineage>
        <taxon>Eukaryota</taxon>
        <taxon>Metazoa</taxon>
        <taxon>Ecdysozoa</taxon>
        <taxon>Arthropoda</taxon>
        <taxon>Hexapoda</taxon>
        <taxon>Insecta</taxon>
        <taxon>Pterygota</taxon>
        <taxon>Neoptera</taxon>
        <taxon>Paraneoptera</taxon>
        <taxon>Hemiptera</taxon>
        <taxon>Heteroptera</taxon>
        <taxon>Panheteroptera</taxon>
        <taxon>Cimicomorpha</taxon>
        <taxon>Miridae</taxon>
        <taxon>Mirini</taxon>
        <taxon>Lygus</taxon>
    </lineage>
</organism>
<dbReference type="InterPro" id="IPR047139">
    <property type="entry name" value="ANKZ1/VMS1"/>
</dbReference>
<evidence type="ECO:0000256" key="2">
    <source>
        <dbReference type="ARBA" id="ARBA00009262"/>
    </source>
</evidence>
<evidence type="ECO:0000256" key="7">
    <source>
        <dbReference type="ARBA" id="ARBA00022759"/>
    </source>
</evidence>
<keyword evidence="3 14" id="KW-0963">Cytoplasm</keyword>
<dbReference type="EMBL" id="GBRD01013116">
    <property type="protein sequence ID" value="JAG52710.1"/>
    <property type="molecule type" value="Transcribed_RNA"/>
</dbReference>
<keyword evidence="7 14" id="KW-0255">Endonuclease</keyword>
<evidence type="ECO:0000313" key="20">
    <source>
        <dbReference type="EMBL" id="JAP99471.1"/>
    </source>
</evidence>
<evidence type="ECO:0000256" key="16">
    <source>
        <dbReference type="SAM" id="MobiDB-lite"/>
    </source>
</evidence>
<feature type="coiled-coil region" evidence="15">
    <location>
        <begin position="586"/>
        <end position="631"/>
    </location>
</feature>
<evidence type="ECO:0000256" key="3">
    <source>
        <dbReference type="ARBA" id="ARBA00022490"/>
    </source>
</evidence>
<dbReference type="EMBL" id="GBHO01042797">
    <property type="protein sequence ID" value="JAG00807.1"/>
    <property type="molecule type" value="Transcribed_RNA"/>
</dbReference>
<dbReference type="EMBL" id="GDHC01019157">
    <property type="protein sequence ID" value="JAP99471.1"/>
    <property type="molecule type" value="Transcribed_RNA"/>
</dbReference>
<evidence type="ECO:0000259" key="17">
    <source>
        <dbReference type="PROSITE" id="PS52044"/>
    </source>
</evidence>
<name>A0A0A9VX70_LYGHE</name>
<feature type="compositionally biased region" description="Basic and acidic residues" evidence="16">
    <location>
        <begin position="358"/>
        <end position="370"/>
    </location>
</feature>
<dbReference type="GO" id="GO:0004519">
    <property type="term" value="F:endonuclease activity"/>
    <property type="evidence" value="ECO:0007669"/>
    <property type="project" value="UniProtKB-KW"/>
</dbReference>
<reference evidence="18" key="2">
    <citation type="submission" date="2014-07" db="EMBL/GenBank/DDBJ databases">
        <authorList>
            <person name="Hull J."/>
        </authorList>
    </citation>
    <scope>NUCLEOTIDE SEQUENCE</scope>
</reference>
<protein>
    <submittedName>
        <fullName evidence="18">Ankyrin repeat and zinc finger domain-containing protein 1</fullName>
    </submittedName>
</protein>
<dbReference type="GO" id="GO:0016787">
    <property type="term" value="F:hydrolase activity"/>
    <property type="evidence" value="ECO:0007669"/>
    <property type="project" value="UniProtKB-KW"/>
</dbReference>
<keyword evidence="11 13" id="KW-0040">ANK repeat</keyword>
<feature type="compositionally biased region" description="Polar residues" evidence="16">
    <location>
        <begin position="371"/>
        <end position="381"/>
    </location>
</feature>
<dbReference type="GO" id="GO:0008270">
    <property type="term" value="F:zinc ion binding"/>
    <property type="evidence" value="ECO:0007669"/>
    <property type="project" value="UniProtKB-KW"/>
</dbReference>
<evidence type="ECO:0000256" key="10">
    <source>
        <dbReference type="ARBA" id="ARBA00022833"/>
    </source>
</evidence>
<evidence type="ECO:0000256" key="12">
    <source>
        <dbReference type="ARBA" id="ARBA00023054"/>
    </source>
</evidence>
<dbReference type="InterPro" id="IPR013087">
    <property type="entry name" value="Znf_C2H2_type"/>
</dbReference>
<feature type="compositionally biased region" description="Basic and acidic residues" evidence="16">
    <location>
        <begin position="457"/>
        <end position="466"/>
    </location>
</feature>
<evidence type="ECO:0000256" key="9">
    <source>
        <dbReference type="ARBA" id="ARBA00022801"/>
    </source>
</evidence>
<keyword evidence="9 14" id="KW-0378">Hydrolase</keyword>
<dbReference type="InterPro" id="IPR041540">
    <property type="entry name" value="VATC"/>
</dbReference>
<keyword evidence="6" id="KW-0677">Repeat</keyword>
<comment type="domain">
    <text evidence="14">The VLRF1 domain mediates binding to the 60S ribosomal subunit.</text>
</comment>
<keyword evidence="4 14" id="KW-0540">Nuclease</keyword>
<sequence length="693" mass="78708">MAETEARSCFVYDTKGFVSVLDEIQVSEFMKSKSTPPPLSLPVATSEGNLATVPLDDLRISDTLYCSYCSTGFLDKEAQRSHYKLDWHRYNLKQAIAQKKTVSEEKFSQIVDDDMSSISGSETEDETETDTTDVENAREEERLKHLIARRSRVLFSNSCGQVISVHRCLLLNKKEEAASDDHLVSLMKKLPYRTTWLVVMMGGGHFAAALFKGGEAILHKTFHSYTVRKAQGGSQSTKDNKGTHAKSAGSSLRRYNEQSLAQHIQELMKTWGPDIVKCDLIFYRAVGRSNMSSLFGGPSAPLLKADPRLRTIPFPTRRPTFSEVQRVHSLLAMTFIYDSNEMFKTSFHPLKIQKDEFDEKDKRRCKKNGETQESGSASGSPRKSHIDRGKERPSPVRELPGIIQQLAAISTSGSEGDTMFMREEEVSFLDLREYEDTVPQEVKDRVSMKKRKKKKKMESGPEKESMREELQRFWKEVHGACARGDLDALESALETPQVTKEEVSMVLNQRNVRGETVLHQMAGECRSDTVRLLLVNGADPCIKDKKAQTAYDHAGDKPTRNVFRRFMGEFPDLHDYSKSHIPSALTDEIEAEASEKRRAMRKAKRVKMKERKEELEEIKKEEDEKNRFLALSDREKRALAAEKRLIASSGKNVVLSRCYCCAADMTGKVPFEYDNNRFCTMDCLKKHRLAGKK</sequence>
<feature type="domain" description="VLRF1" evidence="17">
    <location>
        <begin position="192"/>
        <end position="334"/>
    </location>
</feature>
<keyword evidence="10" id="KW-0862">Zinc</keyword>
<dbReference type="PROSITE" id="PS50088">
    <property type="entry name" value="ANK_REPEAT"/>
    <property type="match status" value="1"/>
</dbReference>
<gene>
    <name evidence="18" type="primary">ANKZF1_1</name>
    <name evidence="20" type="synonym">ANKZF1_3</name>
    <name evidence="18" type="ORF">CM83_53810</name>
    <name evidence="20" type="ORF">g.54991</name>
</gene>
<evidence type="ECO:0000256" key="6">
    <source>
        <dbReference type="ARBA" id="ARBA00022737"/>
    </source>
</evidence>
<dbReference type="AlphaFoldDB" id="A0A0A9VX70"/>
<evidence type="ECO:0000256" key="1">
    <source>
        <dbReference type="ARBA" id="ARBA00004496"/>
    </source>
</evidence>
<dbReference type="Pfam" id="PF18716">
    <property type="entry name" value="VATC"/>
    <property type="match status" value="1"/>
</dbReference>
<evidence type="ECO:0000256" key="8">
    <source>
        <dbReference type="ARBA" id="ARBA00022771"/>
    </source>
</evidence>
<keyword evidence="5" id="KW-0479">Metal-binding</keyword>
<dbReference type="Gene3D" id="1.25.40.20">
    <property type="entry name" value="Ankyrin repeat-containing domain"/>
    <property type="match status" value="1"/>
</dbReference>
<feature type="compositionally biased region" description="Basic and acidic residues" evidence="16">
    <location>
        <begin position="384"/>
        <end position="395"/>
    </location>
</feature>
<dbReference type="PANTHER" id="PTHR16036">
    <property type="entry name" value="ANKYRIN REPEAT AND ZINC FINGER DOMAIN-CONTAINING PROTEIN 1"/>
    <property type="match status" value="1"/>
</dbReference>
<reference evidence="19" key="3">
    <citation type="submission" date="2014-09" db="EMBL/GenBank/DDBJ databases">
        <authorList>
            <person name="Magalhaes I.L.F."/>
            <person name="Oliveira U."/>
            <person name="Santos F.R."/>
            <person name="Vidigal T.H.D.A."/>
            <person name="Brescovit A.D."/>
            <person name="Santos A.J."/>
        </authorList>
    </citation>
    <scope>NUCLEOTIDE SEQUENCE</scope>
</reference>
<dbReference type="InterPro" id="IPR002110">
    <property type="entry name" value="Ankyrin_rpt"/>
</dbReference>
<reference evidence="18" key="1">
    <citation type="journal article" date="2014" name="PLoS ONE">
        <title>Transcriptome-Based Identification of ABC Transporters in the Western Tarnished Plant Bug Lygus hesperus.</title>
        <authorList>
            <person name="Hull J.J."/>
            <person name="Chaney K."/>
            <person name="Geib S.M."/>
            <person name="Fabrick J.A."/>
            <person name="Brent C.S."/>
            <person name="Walsh D."/>
            <person name="Lavine L.C."/>
        </authorList>
    </citation>
    <scope>NUCLEOTIDE SEQUENCE</scope>
</reference>
<keyword evidence="12 15" id="KW-0175">Coiled coil</keyword>
<feature type="region of interest" description="Disordered" evidence="16">
    <location>
        <begin position="358"/>
        <end position="397"/>
    </location>
</feature>
<feature type="region of interest" description="Disordered" evidence="16">
    <location>
        <begin position="114"/>
        <end position="138"/>
    </location>
</feature>
<reference evidence="20" key="4">
    <citation type="journal article" date="2016" name="Gigascience">
        <title>De novo construction of an expanded transcriptome assembly for the western tarnished plant bug, Lygus hesperus.</title>
        <authorList>
            <person name="Tassone E.E."/>
            <person name="Geib S.M."/>
            <person name="Hall B."/>
            <person name="Fabrick J.A."/>
            <person name="Brent C.S."/>
            <person name="Hull J.J."/>
        </authorList>
    </citation>
    <scope>NUCLEOTIDE SEQUENCE</scope>
</reference>
<dbReference type="PROSITE" id="PS00028">
    <property type="entry name" value="ZINC_FINGER_C2H2_1"/>
    <property type="match status" value="1"/>
</dbReference>
<dbReference type="InterPro" id="IPR041175">
    <property type="entry name" value="VLRF1/Vms1"/>
</dbReference>
<dbReference type="GO" id="GO:0036503">
    <property type="term" value="P:ERAD pathway"/>
    <property type="evidence" value="ECO:0007669"/>
    <property type="project" value="TreeGrafter"/>
</dbReference>
<dbReference type="Pfam" id="PF00023">
    <property type="entry name" value="Ank"/>
    <property type="match status" value="1"/>
</dbReference>
<evidence type="ECO:0000256" key="14">
    <source>
        <dbReference type="PROSITE-ProRule" id="PRU01389"/>
    </source>
</evidence>